<dbReference type="PATRIC" id="fig|36807.3.peg.432"/>
<dbReference type="STRING" id="36807.Mlaev_00415"/>
<gene>
    <name evidence="1" type="ORF">Mlaev_00415</name>
</gene>
<keyword evidence="2" id="KW-1185">Reference proteome</keyword>
<evidence type="ECO:0000313" key="1">
    <source>
        <dbReference type="EMBL" id="KXZ61418.1"/>
    </source>
</evidence>
<protein>
    <recommendedName>
        <fullName evidence="3">HEPN domain-containing protein</fullName>
    </recommendedName>
</protein>
<comment type="caution">
    <text evidence="1">The sequence shown here is derived from an EMBL/GenBank/DDBJ whole genome shotgun (WGS) entry which is preliminary data.</text>
</comment>
<name>A0A150HI22_9MICO</name>
<dbReference type="AlphaFoldDB" id="A0A150HI22"/>
<accession>A0A150HI22</accession>
<sequence length="152" mass="16263">MGVTSLTAAQQQAVDALVAARRIEKVLPDAGRARAFLAAAADRISQLPLLTSVGVRYDIAYDAAHDVGEALLAAHGYRTRSGSGQHEALGRFLRAVLDTPPGEVAARRYDRLRRARNQSHYDANPVGAAEADLAQRTAQELYEAAVARGVET</sequence>
<evidence type="ECO:0000313" key="2">
    <source>
        <dbReference type="Proteomes" id="UP000075357"/>
    </source>
</evidence>
<organism evidence="1 2">
    <name type="scientific">Microbacterium laevaniformans</name>
    <dbReference type="NCBI Taxonomy" id="36807"/>
    <lineage>
        <taxon>Bacteria</taxon>
        <taxon>Bacillati</taxon>
        <taxon>Actinomycetota</taxon>
        <taxon>Actinomycetes</taxon>
        <taxon>Micrococcales</taxon>
        <taxon>Microbacteriaceae</taxon>
        <taxon>Microbacterium</taxon>
    </lineage>
</organism>
<dbReference type="Proteomes" id="UP000075357">
    <property type="component" value="Unassembled WGS sequence"/>
</dbReference>
<reference evidence="1 2" key="1">
    <citation type="submission" date="2016-01" db="EMBL/GenBank/DDBJ databases">
        <title>Draft genome sequences of Microbacterium laevaniformans LCDC 91-0039 and the type strain of Microbacterium hominis LCDC 84-209.</title>
        <authorList>
            <person name="Bernier A.-M."/>
            <person name="Bernard K."/>
        </authorList>
    </citation>
    <scope>NUCLEOTIDE SEQUENCE [LARGE SCALE GENOMIC DNA]</scope>
    <source>
        <strain evidence="1 2">LCDC 91-0039</strain>
    </source>
</reference>
<evidence type="ECO:0008006" key="3">
    <source>
        <dbReference type="Google" id="ProtNLM"/>
    </source>
</evidence>
<dbReference type="EMBL" id="LRAD01000017">
    <property type="protein sequence ID" value="KXZ61418.1"/>
    <property type="molecule type" value="Genomic_DNA"/>
</dbReference>
<dbReference type="Gene3D" id="1.20.120.330">
    <property type="entry name" value="Nucleotidyltransferases domain 2"/>
    <property type="match status" value="1"/>
</dbReference>
<proteinExistence type="predicted"/>